<name>A0A291QKW9_9ACTN</name>
<dbReference type="InterPro" id="IPR012349">
    <property type="entry name" value="Split_barrel_FMN-bd"/>
</dbReference>
<reference evidence="1 2" key="1">
    <citation type="submission" date="2017-08" db="EMBL/GenBank/DDBJ databases">
        <title>Complete Genome Sequence of Streptomyces formicae KY5, the formicamycin producer.</title>
        <authorList>
            <person name="Holmes N.A."/>
            <person name="Devine R."/>
            <person name="Qin Z."/>
            <person name="Seipke R.F."/>
            <person name="Wilkinson B."/>
            <person name="Hutchings M.I."/>
        </authorList>
    </citation>
    <scope>NUCLEOTIDE SEQUENCE [LARGE SCALE GENOMIC DNA]</scope>
    <source>
        <strain evidence="1 2">KY5</strain>
    </source>
</reference>
<proteinExistence type="predicted"/>
<dbReference type="InterPro" id="IPR004378">
    <property type="entry name" value="F420H2_quin_Rdtase"/>
</dbReference>
<evidence type="ECO:0008006" key="3">
    <source>
        <dbReference type="Google" id="ProtNLM"/>
    </source>
</evidence>
<dbReference type="EMBL" id="CP022685">
    <property type="protein sequence ID" value="ATL32341.1"/>
    <property type="molecule type" value="Genomic_DNA"/>
</dbReference>
<dbReference type="RefSeq" id="WP_098246305.1">
    <property type="nucleotide sequence ID" value="NZ_CP022685.1"/>
</dbReference>
<dbReference type="Pfam" id="PF04075">
    <property type="entry name" value="F420H2_quin_red"/>
    <property type="match status" value="1"/>
</dbReference>
<keyword evidence="2" id="KW-1185">Reference proteome</keyword>
<dbReference type="GO" id="GO:0016491">
    <property type="term" value="F:oxidoreductase activity"/>
    <property type="evidence" value="ECO:0007669"/>
    <property type="project" value="InterPro"/>
</dbReference>
<dbReference type="Gene3D" id="2.30.110.10">
    <property type="entry name" value="Electron Transport, Fmn-binding Protein, Chain A"/>
    <property type="match status" value="1"/>
</dbReference>
<evidence type="ECO:0000313" key="1">
    <source>
        <dbReference type="EMBL" id="ATL32341.1"/>
    </source>
</evidence>
<dbReference type="KEGG" id="sfk:KY5_7323"/>
<dbReference type="Proteomes" id="UP000221011">
    <property type="component" value="Chromosome"/>
</dbReference>
<evidence type="ECO:0000313" key="2">
    <source>
        <dbReference type="Proteomes" id="UP000221011"/>
    </source>
</evidence>
<protein>
    <recommendedName>
        <fullName evidence="3">Nitroreductase family deazaflavin-dependent oxidoreductase</fullName>
    </recommendedName>
</protein>
<gene>
    <name evidence="1" type="ORF">KY5_7323</name>
</gene>
<accession>A0A291QKW9</accession>
<organism evidence="1 2">
    <name type="scientific">Streptomyces formicae</name>
    <dbReference type="NCBI Taxonomy" id="1616117"/>
    <lineage>
        <taxon>Bacteria</taxon>
        <taxon>Bacillati</taxon>
        <taxon>Actinomycetota</taxon>
        <taxon>Actinomycetes</taxon>
        <taxon>Kitasatosporales</taxon>
        <taxon>Streptomycetaceae</taxon>
        <taxon>Streptomyces</taxon>
    </lineage>
</organism>
<sequence>MAKTYRVTAGTRAINRVFHTMTRFGIGKGYRHILTVRGRKSGRLYATPVDVMSAEGGRWVVAAYGVGDWVRNARAAGEIGLSRGGRSESVRVVELGPEESVPVLRQYLREVPVTRPYFDVTQESTDEAFAAESAGHPVFRLEPLA</sequence>
<dbReference type="AlphaFoldDB" id="A0A291QKW9"/>